<organism evidence="2 3">
    <name type="scientific">Arthrobacter deserti</name>
    <dbReference type="NCBI Taxonomy" id="1742687"/>
    <lineage>
        <taxon>Bacteria</taxon>
        <taxon>Bacillati</taxon>
        <taxon>Actinomycetota</taxon>
        <taxon>Actinomycetes</taxon>
        <taxon>Micrococcales</taxon>
        <taxon>Micrococcaceae</taxon>
        <taxon>Arthrobacter</taxon>
    </lineage>
</organism>
<evidence type="ECO:0000313" key="2">
    <source>
        <dbReference type="EMBL" id="NKX51136.1"/>
    </source>
</evidence>
<sequence>MDNLVSSLHRLGGTARTADLVRAGCSAAAIAGALAAGRIARIRRGLLTLPEADPAVRQALAASGLITCASAVRELGLWGLKDPDRLHLWVPHGRPVDAERHRGLLAGSPGPGPYAPVLDAVLHALRCRPPLEALVIAESAVFRGRLGVPDLLAHLPGPRNGPARALVRRIGGPESPLQVLARELFRPAGLRVQTQVHLDGIGRVDLLVQGRLVVELDGFDFHWTRPEFRKDRRRSNAGVLSGFPTLRYIYEDLVFEADRAVAEVLTVARRVA</sequence>
<protein>
    <recommendedName>
        <fullName evidence="1">AbiEi antitoxin N-terminal domain-containing protein</fullName>
    </recommendedName>
</protein>
<name>A0ABX1JPX9_9MICC</name>
<feature type="domain" description="AbiEi antitoxin N-terminal" evidence="1">
    <location>
        <begin position="8"/>
        <end position="49"/>
    </location>
</feature>
<dbReference type="Proteomes" id="UP000523795">
    <property type="component" value="Unassembled WGS sequence"/>
</dbReference>
<gene>
    <name evidence="2" type="ORF">HER39_11300</name>
</gene>
<reference evidence="2 3" key="1">
    <citation type="submission" date="2020-04" db="EMBL/GenBank/DDBJ databases">
        <authorList>
            <person name="Liu S."/>
        </authorList>
    </citation>
    <scope>NUCLEOTIDE SEQUENCE [LARGE SCALE GENOMIC DNA]</scope>
    <source>
        <strain evidence="2 3">CGMCC 1.15091</strain>
    </source>
</reference>
<dbReference type="Pfam" id="PF13338">
    <property type="entry name" value="AbiEi_4"/>
    <property type="match status" value="1"/>
</dbReference>
<comment type="caution">
    <text evidence="2">The sequence shown here is derived from an EMBL/GenBank/DDBJ whole genome shotgun (WGS) entry which is preliminary data.</text>
</comment>
<keyword evidence="3" id="KW-1185">Reference proteome</keyword>
<evidence type="ECO:0000259" key="1">
    <source>
        <dbReference type="Pfam" id="PF13338"/>
    </source>
</evidence>
<dbReference type="EMBL" id="JAAZSR010000178">
    <property type="protein sequence ID" value="NKX51136.1"/>
    <property type="molecule type" value="Genomic_DNA"/>
</dbReference>
<accession>A0ABX1JPX9</accession>
<proteinExistence type="predicted"/>
<evidence type="ECO:0000313" key="3">
    <source>
        <dbReference type="Proteomes" id="UP000523795"/>
    </source>
</evidence>
<dbReference type="InterPro" id="IPR025159">
    <property type="entry name" value="AbiEi_N"/>
</dbReference>